<evidence type="ECO:0000313" key="3">
    <source>
        <dbReference type="Proteomes" id="UP001341840"/>
    </source>
</evidence>
<keyword evidence="3" id="KW-1185">Reference proteome</keyword>
<accession>A0ABU6WLB2</accession>
<comment type="caution">
    <text evidence="2">The sequence shown here is derived from an EMBL/GenBank/DDBJ whole genome shotgun (WGS) entry which is preliminary data.</text>
</comment>
<proteinExistence type="predicted"/>
<reference evidence="2 3" key="1">
    <citation type="journal article" date="2023" name="Plants (Basel)">
        <title>Bridging the Gap: Combining Genomics and Transcriptomics Approaches to Understand Stylosanthes scabra, an Orphan Legume from the Brazilian Caatinga.</title>
        <authorList>
            <person name="Ferreira-Neto J.R.C."/>
            <person name="da Silva M.D."/>
            <person name="Binneck E."/>
            <person name="de Melo N.F."/>
            <person name="da Silva R.H."/>
            <person name="de Melo A.L.T.M."/>
            <person name="Pandolfi V."/>
            <person name="Bustamante F.O."/>
            <person name="Brasileiro-Vidal A.C."/>
            <person name="Benko-Iseppon A.M."/>
        </authorList>
    </citation>
    <scope>NUCLEOTIDE SEQUENCE [LARGE SCALE GENOMIC DNA]</scope>
    <source>
        <tissue evidence="2">Leaves</tissue>
    </source>
</reference>
<organism evidence="2 3">
    <name type="scientific">Stylosanthes scabra</name>
    <dbReference type="NCBI Taxonomy" id="79078"/>
    <lineage>
        <taxon>Eukaryota</taxon>
        <taxon>Viridiplantae</taxon>
        <taxon>Streptophyta</taxon>
        <taxon>Embryophyta</taxon>
        <taxon>Tracheophyta</taxon>
        <taxon>Spermatophyta</taxon>
        <taxon>Magnoliopsida</taxon>
        <taxon>eudicotyledons</taxon>
        <taxon>Gunneridae</taxon>
        <taxon>Pentapetalae</taxon>
        <taxon>rosids</taxon>
        <taxon>fabids</taxon>
        <taxon>Fabales</taxon>
        <taxon>Fabaceae</taxon>
        <taxon>Papilionoideae</taxon>
        <taxon>50 kb inversion clade</taxon>
        <taxon>dalbergioids sensu lato</taxon>
        <taxon>Dalbergieae</taxon>
        <taxon>Pterocarpus clade</taxon>
        <taxon>Stylosanthes</taxon>
    </lineage>
</organism>
<protein>
    <submittedName>
        <fullName evidence="2">Uncharacterized protein</fullName>
    </submittedName>
</protein>
<dbReference type="Proteomes" id="UP001341840">
    <property type="component" value="Unassembled WGS sequence"/>
</dbReference>
<sequence length="243" mass="26763">MDKEGMQESLAKWVVLARKKRKVYGPTHTDAAQVDACLYRNPDSYTTAASNSKDIIPGPREPLSEYQPVHISFNSQATRETNFYSSKENSAAQEAIPGNCSHGICEYPYQIAGQSAKDKRLYGDKENFCDRLECAQGVSHASNGYPYMNSAITQLNTLPTIIAKEQTNNDASPPKESPEHIGDQLENPSPTIELNPMQIDIGTINHVDMNQADEAQQTPQEQGLNDCDMEQPHVGMAMGQVGT</sequence>
<name>A0ABU6WLB2_9FABA</name>
<feature type="region of interest" description="Disordered" evidence="1">
    <location>
        <begin position="167"/>
        <end position="190"/>
    </location>
</feature>
<feature type="region of interest" description="Disordered" evidence="1">
    <location>
        <begin position="216"/>
        <end position="243"/>
    </location>
</feature>
<dbReference type="EMBL" id="JASCZI010181985">
    <property type="protein sequence ID" value="MED6186647.1"/>
    <property type="molecule type" value="Genomic_DNA"/>
</dbReference>
<gene>
    <name evidence="2" type="ORF">PIB30_068754</name>
</gene>
<evidence type="ECO:0000256" key="1">
    <source>
        <dbReference type="SAM" id="MobiDB-lite"/>
    </source>
</evidence>
<feature type="non-terminal residue" evidence="2">
    <location>
        <position position="243"/>
    </location>
</feature>
<evidence type="ECO:0000313" key="2">
    <source>
        <dbReference type="EMBL" id="MED6186647.1"/>
    </source>
</evidence>